<keyword evidence="1" id="KW-0677">Repeat</keyword>
<dbReference type="Pfam" id="PF20431">
    <property type="entry name" value="E_motif"/>
    <property type="match status" value="1"/>
</dbReference>
<evidence type="ECO:0000313" key="4">
    <source>
        <dbReference type="Proteomes" id="UP000077755"/>
    </source>
</evidence>
<feature type="repeat" description="PPR" evidence="2">
    <location>
        <begin position="285"/>
        <end position="319"/>
    </location>
</feature>
<dbReference type="InterPro" id="IPR011990">
    <property type="entry name" value="TPR-like_helical_dom_sf"/>
</dbReference>
<dbReference type="PANTHER" id="PTHR47926">
    <property type="entry name" value="PENTATRICOPEPTIDE REPEAT-CONTAINING PROTEIN"/>
    <property type="match status" value="1"/>
</dbReference>
<dbReference type="InterPro" id="IPR002885">
    <property type="entry name" value="PPR_rpt"/>
</dbReference>
<dbReference type="InterPro" id="IPR046848">
    <property type="entry name" value="E_motif"/>
</dbReference>
<dbReference type="Pfam" id="PF01535">
    <property type="entry name" value="PPR"/>
    <property type="match status" value="4"/>
</dbReference>
<dbReference type="Proteomes" id="UP000077755">
    <property type="component" value="Chromosome 4"/>
</dbReference>
<dbReference type="PROSITE" id="PS51375">
    <property type="entry name" value="PPR"/>
    <property type="match status" value="4"/>
</dbReference>
<dbReference type="Pfam" id="PF13041">
    <property type="entry name" value="PPR_2"/>
    <property type="match status" value="3"/>
</dbReference>
<dbReference type="GO" id="GO:0009451">
    <property type="term" value="P:RNA modification"/>
    <property type="evidence" value="ECO:0007669"/>
    <property type="project" value="InterPro"/>
</dbReference>
<evidence type="ECO:0000256" key="1">
    <source>
        <dbReference type="ARBA" id="ARBA00022737"/>
    </source>
</evidence>
<evidence type="ECO:0000313" key="3">
    <source>
        <dbReference type="EMBL" id="WOG95708.1"/>
    </source>
</evidence>
<dbReference type="PANTHER" id="PTHR47926:SF452">
    <property type="entry name" value="PENTATRICOPEPTIDE REPEAT-CONTAINING PROTEIN"/>
    <property type="match status" value="1"/>
</dbReference>
<keyword evidence="4" id="KW-1185">Reference proteome</keyword>
<proteinExistence type="predicted"/>
<feature type="repeat" description="PPR" evidence="2">
    <location>
        <begin position="417"/>
        <end position="451"/>
    </location>
</feature>
<dbReference type="GO" id="GO:0003723">
    <property type="term" value="F:RNA binding"/>
    <property type="evidence" value="ECO:0007669"/>
    <property type="project" value="InterPro"/>
</dbReference>
<dbReference type="Gene3D" id="1.25.40.10">
    <property type="entry name" value="Tetratricopeptide repeat domain"/>
    <property type="match status" value="5"/>
</dbReference>
<name>A0AAF0WW18_DAUCS</name>
<accession>A0AAF0WW18</accession>
<feature type="repeat" description="PPR" evidence="2">
    <location>
        <begin position="214"/>
        <end position="244"/>
    </location>
</feature>
<dbReference type="AlphaFoldDB" id="A0AAF0WW18"/>
<gene>
    <name evidence="3" type="ORF">DCAR_0415035</name>
</gene>
<protein>
    <submittedName>
        <fullName evidence="3">Uncharacterized protein</fullName>
    </submittedName>
</protein>
<organism evidence="3 4">
    <name type="scientific">Daucus carota subsp. sativus</name>
    <name type="common">Carrot</name>
    <dbReference type="NCBI Taxonomy" id="79200"/>
    <lineage>
        <taxon>Eukaryota</taxon>
        <taxon>Viridiplantae</taxon>
        <taxon>Streptophyta</taxon>
        <taxon>Embryophyta</taxon>
        <taxon>Tracheophyta</taxon>
        <taxon>Spermatophyta</taxon>
        <taxon>Magnoliopsida</taxon>
        <taxon>eudicotyledons</taxon>
        <taxon>Gunneridae</taxon>
        <taxon>Pentapetalae</taxon>
        <taxon>asterids</taxon>
        <taxon>campanulids</taxon>
        <taxon>Apiales</taxon>
        <taxon>Apiaceae</taxon>
        <taxon>Apioideae</taxon>
        <taxon>Scandiceae</taxon>
        <taxon>Daucinae</taxon>
        <taxon>Daucus</taxon>
        <taxon>Daucus sect. Daucus</taxon>
    </lineage>
</organism>
<dbReference type="InterPro" id="IPR046960">
    <property type="entry name" value="PPR_At4g14850-like_plant"/>
</dbReference>
<evidence type="ECO:0000256" key="2">
    <source>
        <dbReference type="PROSITE-ProRule" id="PRU00708"/>
    </source>
</evidence>
<dbReference type="FunFam" id="1.25.40.10:FF:000227">
    <property type="entry name" value="Pentatricopeptide repeat-containing protein At3g13880"/>
    <property type="match status" value="1"/>
</dbReference>
<dbReference type="FunFam" id="1.25.40.10:FF:000073">
    <property type="entry name" value="Pentatricopeptide repeat-containing protein chloroplastic"/>
    <property type="match status" value="1"/>
</dbReference>
<sequence>MYLPIISRLPNWLSNIKYLSNNAKWEQIFSHYQELTRTQLPLHFMQDPSFIHPILKACQNLSFFTDGYSIHASLIKNGMFESYTSVQNSIMDFYVKARNFEFALAIFDEMKIKDSVSWNVVINGSFNQDGILSNGLFLFSKAVGTGMFEPNVANLVLVIQECRNVYEGLIIHCYVIKRGFCSVSSVQNSLLRFYVVDHGVKVARLLFDEMSDRDVVSWSVMIGGYAQNGESQVALGLFREMVWESQNDVDAQIMVSVLQACISLRNFRVGSLYHGFVLCKGLNFDLFVGNSLIDMYSKYGDLDSALEVFREMPQRNLVSWNSMLSGFVHNKKYVEAISLFCSMSEEDIQVDEVTVVNLLQICKHLLDPYYCQSIHCAVIRRGYELNKLVANSLIDVYSKCNLITHAWLLFSLVKDQDTVTWSTMIAGFTHCGLPEEAIAVFKEMNFVRATPNTITMVNLMEACSSSGELNISKWAHAVAIRRCLASEVVVGTAILDMYAKCGAIDTSRKVFNQISQKNIVTWSAMIAAYGMNGLAHNSLTLFQEMKSQGLKPNEVTTLSILSACSHGGLVEEGISLFRELVQDHDIDLRLEHYSCMVDLLGRSGRLDRAVDLMETMSDTLEPGASAWGAMLSACRRYGNSELGIQAVSQVLQLEPSNSSVYILASNMFAAKGLWNDAARMRLLVKEKGVKVEAGYSLIHVKSKAEKFVAGGTRHLLSHKICYVVEQLHEFMQLDNVDDNIFLCM</sequence>
<reference evidence="3" key="2">
    <citation type="submission" date="2022-03" db="EMBL/GenBank/DDBJ databases">
        <title>Draft title - Genomic analysis of global carrot germplasm unveils the trajectory of domestication and the origin of high carotenoid orange carrot.</title>
        <authorList>
            <person name="Iorizzo M."/>
            <person name="Ellison S."/>
            <person name="Senalik D."/>
            <person name="Macko-Podgorni A."/>
            <person name="Grzebelus D."/>
            <person name="Bostan H."/>
            <person name="Rolling W."/>
            <person name="Curaba J."/>
            <person name="Simon P."/>
        </authorList>
    </citation>
    <scope>NUCLEOTIDE SEQUENCE</scope>
    <source>
        <tissue evidence="3">Leaf</tissue>
    </source>
</reference>
<dbReference type="FunFam" id="1.25.40.10:FF:001079">
    <property type="entry name" value="Pentatricopeptide repeat-containing protein At2g17210"/>
    <property type="match status" value="1"/>
</dbReference>
<dbReference type="NCBIfam" id="TIGR00756">
    <property type="entry name" value="PPR"/>
    <property type="match status" value="6"/>
</dbReference>
<dbReference type="KEGG" id="dcr:108216841"/>
<reference evidence="3" key="1">
    <citation type="journal article" date="2016" name="Nat. Genet.">
        <title>A high-quality carrot genome assembly provides new insights into carotenoid accumulation and asterid genome evolution.</title>
        <authorList>
            <person name="Iorizzo M."/>
            <person name="Ellison S."/>
            <person name="Senalik D."/>
            <person name="Zeng P."/>
            <person name="Satapoomin P."/>
            <person name="Huang J."/>
            <person name="Bowman M."/>
            <person name="Iovene M."/>
            <person name="Sanseverino W."/>
            <person name="Cavagnaro P."/>
            <person name="Yildiz M."/>
            <person name="Macko-Podgorni A."/>
            <person name="Moranska E."/>
            <person name="Grzebelus E."/>
            <person name="Grzebelus D."/>
            <person name="Ashrafi H."/>
            <person name="Zheng Z."/>
            <person name="Cheng S."/>
            <person name="Spooner D."/>
            <person name="Van Deynze A."/>
            <person name="Simon P."/>
        </authorList>
    </citation>
    <scope>NUCLEOTIDE SEQUENCE</scope>
    <source>
        <tissue evidence="3">Leaf</tissue>
    </source>
</reference>
<dbReference type="EMBL" id="CP093346">
    <property type="protein sequence ID" value="WOG95708.1"/>
    <property type="molecule type" value="Genomic_DNA"/>
</dbReference>
<feature type="repeat" description="PPR" evidence="2">
    <location>
        <begin position="518"/>
        <end position="552"/>
    </location>
</feature>